<gene>
    <name evidence="13" type="primary">g1153</name>
    <name evidence="13" type="ORF">VP750_LOCUS998</name>
</gene>
<dbReference type="Pfam" id="PF09084">
    <property type="entry name" value="NMT1"/>
    <property type="match status" value="1"/>
</dbReference>
<sequence length="336" mass="36451">MVLKDVSVALDWTLNTNHAGFVVARALGYYNEEGLSVSLIEPGTPYVPPAERVRDGSATFAVAPSETAISSCSQTEKPRLQAVAALLAEDTSAVVTLKASALTSPKLLEGRTYASYGARYEGRIVQQLIKNAGGSGEYNEVPMPALDIWAALLEGKADATWVFLGHEGVQAEMDFVELNVFRLADHGIPYGFTPVLVANPETLRDHQSSMKAFLRATARGYEAAAADPQRAAALLVEESKGALNPDFAQKSQEYASKHYLSASGRWGYMEPERWQTFLKWLHDTGLLTDATASRAPVEGKSASLEDLRSGKAGKLLDLSDPRLAEVFTNEFLPEKQ</sequence>
<dbReference type="InterPro" id="IPR027939">
    <property type="entry name" value="NMT1/THI5"/>
</dbReference>
<comment type="caution">
    <text evidence="13">The sequence shown here is derived from an EMBL/GenBank/DDBJ whole genome shotgun (WGS) entry which is preliminary data.</text>
</comment>
<comment type="similarity">
    <text evidence="3">Belongs to the NMT1/THI5 family.</text>
</comment>
<keyword evidence="9" id="KW-0408">Iron</keyword>
<evidence type="ECO:0000256" key="10">
    <source>
        <dbReference type="ARBA" id="ARBA00033171"/>
    </source>
</evidence>
<dbReference type="InterPro" id="IPR015168">
    <property type="entry name" value="SsuA/THI5"/>
</dbReference>
<organism evidence="13 14">
    <name type="scientific">Coccomyxa viridis</name>
    <dbReference type="NCBI Taxonomy" id="1274662"/>
    <lineage>
        <taxon>Eukaryota</taxon>
        <taxon>Viridiplantae</taxon>
        <taxon>Chlorophyta</taxon>
        <taxon>core chlorophytes</taxon>
        <taxon>Trebouxiophyceae</taxon>
        <taxon>Trebouxiophyceae incertae sedis</taxon>
        <taxon>Coccomyxaceae</taxon>
        <taxon>Coccomyxa</taxon>
    </lineage>
</organism>
<evidence type="ECO:0000256" key="11">
    <source>
        <dbReference type="ARBA" id="ARBA00048179"/>
    </source>
</evidence>
<evidence type="ECO:0000256" key="1">
    <source>
        <dbReference type="ARBA" id="ARBA00003469"/>
    </source>
</evidence>
<comment type="pathway">
    <text evidence="2">Cofactor biosynthesis; thiamine diphosphate biosynthesis.</text>
</comment>
<dbReference type="Proteomes" id="UP001497392">
    <property type="component" value="Unassembled WGS sequence"/>
</dbReference>
<reference evidence="13 14" key="1">
    <citation type="submission" date="2024-06" db="EMBL/GenBank/DDBJ databases">
        <authorList>
            <person name="Kraege A."/>
            <person name="Thomma B."/>
        </authorList>
    </citation>
    <scope>NUCLEOTIDE SEQUENCE [LARGE SCALE GENOMIC DNA]</scope>
</reference>
<evidence type="ECO:0000256" key="8">
    <source>
        <dbReference type="ARBA" id="ARBA00022977"/>
    </source>
</evidence>
<feature type="domain" description="SsuA/THI5-like" evidence="12">
    <location>
        <begin position="15"/>
        <end position="231"/>
    </location>
</feature>
<evidence type="ECO:0000256" key="5">
    <source>
        <dbReference type="ARBA" id="ARBA00022679"/>
    </source>
</evidence>
<dbReference type="EMBL" id="CAXHTA020000002">
    <property type="protein sequence ID" value="CAL5219339.1"/>
    <property type="molecule type" value="Genomic_DNA"/>
</dbReference>
<evidence type="ECO:0000259" key="12">
    <source>
        <dbReference type="Pfam" id="PF09084"/>
    </source>
</evidence>
<accession>A0ABP1FHC8</accession>
<comment type="catalytic activity">
    <reaction evidence="11">
        <text>N(6)-(pyridoxal phosphate)-L-lysyl-[4-amino-5-hydroxymethyl-2-methylpyrimidine phosphate synthase] + L-histidyl-[4-amino-5-hydroxymethyl-2-methylpyrimidine phosphate synthase] + 2 Fe(3+) + 4 H2O = L-lysyl-[4-amino-5-hydroxymethyl-2-methylpyrimidine phosphate synthase] + (2S)-2-amino-5-hydroxy-4-oxopentanoyl-[4-amino-5-hydroxymethyl-2-methylpyrimidine phosphate synthase] + 4-amino-2-methyl-5-(phosphooxymethyl)pyrimidine + 3-oxopropanoate + 2 Fe(2+) + 2 H(+)</text>
        <dbReference type="Rhea" id="RHEA:65756"/>
        <dbReference type="Rhea" id="RHEA-COMP:16892"/>
        <dbReference type="Rhea" id="RHEA-COMP:16893"/>
        <dbReference type="Rhea" id="RHEA-COMP:16894"/>
        <dbReference type="Rhea" id="RHEA-COMP:16895"/>
        <dbReference type="ChEBI" id="CHEBI:15377"/>
        <dbReference type="ChEBI" id="CHEBI:15378"/>
        <dbReference type="ChEBI" id="CHEBI:29033"/>
        <dbReference type="ChEBI" id="CHEBI:29034"/>
        <dbReference type="ChEBI" id="CHEBI:29969"/>
        <dbReference type="ChEBI" id="CHEBI:29979"/>
        <dbReference type="ChEBI" id="CHEBI:33190"/>
        <dbReference type="ChEBI" id="CHEBI:58354"/>
        <dbReference type="ChEBI" id="CHEBI:143915"/>
        <dbReference type="ChEBI" id="CHEBI:157692"/>
    </reaction>
    <physiologicalReaction direction="left-to-right" evidence="11">
        <dbReference type="Rhea" id="RHEA:65757"/>
    </physiologicalReaction>
</comment>
<evidence type="ECO:0000256" key="2">
    <source>
        <dbReference type="ARBA" id="ARBA00004948"/>
    </source>
</evidence>
<dbReference type="Gene3D" id="3.40.190.10">
    <property type="entry name" value="Periplasmic binding protein-like II"/>
    <property type="match status" value="2"/>
</dbReference>
<keyword evidence="8" id="KW-0784">Thiamine biosynthesis</keyword>
<dbReference type="PANTHER" id="PTHR31528:SF1">
    <property type="entry name" value="4-AMINO-5-HYDROXYMETHYL-2-METHYLPYRIMIDINE PHOSPHATE SYNTHASE THI11-RELATED"/>
    <property type="match status" value="1"/>
</dbReference>
<keyword evidence="7" id="KW-0663">Pyridoxal phosphate</keyword>
<evidence type="ECO:0000256" key="7">
    <source>
        <dbReference type="ARBA" id="ARBA00022898"/>
    </source>
</evidence>
<keyword evidence="5" id="KW-0808">Transferase</keyword>
<evidence type="ECO:0000256" key="9">
    <source>
        <dbReference type="ARBA" id="ARBA00023004"/>
    </source>
</evidence>
<keyword evidence="14" id="KW-1185">Reference proteome</keyword>
<comment type="function">
    <text evidence="1">Responsible for the formation of the pyrimidine heterocycle in the thiamine biosynthesis pathway. Catalyzes the formation of hydroxymethylpyrimidine phosphate (HMP-P) from histidine and pyridoxal phosphate (PLP). The protein uses PLP and the active site histidine to form HMP-P, generating an inactive enzyme. The enzyme can only undergo a single turnover, which suggests it is a suicide enzyme.</text>
</comment>
<evidence type="ECO:0000313" key="14">
    <source>
        <dbReference type="Proteomes" id="UP001497392"/>
    </source>
</evidence>
<dbReference type="SUPFAM" id="SSF53850">
    <property type="entry name" value="Periplasmic binding protein-like II"/>
    <property type="match status" value="1"/>
</dbReference>
<evidence type="ECO:0000256" key="6">
    <source>
        <dbReference type="ARBA" id="ARBA00022723"/>
    </source>
</evidence>
<evidence type="ECO:0000256" key="3">
    <source>
        <dbReference type="ARBA" id="ARBA00009406"/>
    </source>
</evidence>
<name>A0ABP1FHC8_9CHLO</name>
<comment type="subunit">
    <text evidence="4">Homodimer.</text>
</comment>
<proteinExistence type="inferred from homology"/>
<protein>
    <recommendedName>
        <fullName evidence="10">Thiamine pyrimidine synthase</fullName>
    </recommendedName>
</protein>
<keyword evidence="6" id="KW-0479">Metal-binding</keyword>
<evidence type="ECO:0000313" key="13">
    <source>
        <dbReference type="EMBL" id="CAL5219339.1"/>
    </source>
</evidence>
<dbReference type="PANTHER" id="PTHR31528">
    <property type="entry name" value="4-AMINO-5-HYDROXYMETHYL-2-METHYLPYRIMIDINE PHOSPHATE SYNTHASE THI11-RELATED"/>
    <property type="match status" value="1"/>
</dbReference>
<evidence type="ECO:0000256" key="4">
    <source>
        <dbReference type="ARBA" id="ARBA00011738"/>
    </source>
</evidence>